<dbReference type="AlphaFoldDB" id="A0A2S5CQI0"/>
<evidence type="ECO:0008006" key="3">
    <source>
        <dbReference type="Google" id="ProtNLM"/>
    </source>
</evidence>
<evidence type="ECO:0000313" key="1">
    <source>
        <dbReference type="EMBL" id="POZ53048.1"/>
    </source>
</evidence>
<dbReference type="RefSeq" id="WP_103972902.1">
    <property type="nucleotide sequence ID" value="NZ_PGFZ01000001.1"/>
</dbReference>
<proteinExistence type="predicted"/>
<comment type="caution">
    <text evidence="1">The sequence shown here is derived from an EMBL/GenBank/DDBJ whole genome shotgun (WGS) entry which is preliminary data.</text>
</comment>
<protein>
    <recommendedName>
        <fullName evidence="3">RlfB protein</fullName>
    </recommendedName>
</protein>
<name>A0A2S5CQI0_9GAMM</name>
<accession>A0A2S5CQI0</accession>
<gene>
    <name evidence="1" type="ORF">AADEFJLK_00057</name>
</gene>
<dbReference type="EMBL" id="PGFZ01000001">
    <property type="protein sequence ID" value="POZ53048.1"/>
    <property type="molecule type" value="Genomic_DNA"/>
</dbReference>
<organism evidence="1 2">
    <name type="scientific">Methylovulum psychrotolerans</name>
    <dbReference type="NCBI Taxonomy" id="1704499"/>
    <lineage>
        <taxon>Bacteria</taxon>
        <taxon>Pseudomonadati</taxon>
        <taxon>Pseudomonadota</taxon>
        <taxon>Gammaproteobacteria</taxon>
        <taxon>Methylococcales</taxon>
        <taxon>Methylococcaceae</taxon>
        <taxon>Methylovulum</taxon>
    </lineage>
</organism>
<sequence length="180" mass="21685">MLTPPLSLGTVEAGRLFDFLYGYFHRDFVAQKTHLNQSIYVDPRSWRLDEGKEAAFWHLTTREQTRQVRQGNRYVPVRERLPDYARSERIEWVKQIIDNHNHASIKLFYYRENNSNRDVRLYLWAYQDDFVVILQKIGRNGAFLVTSFYIDQAHKRQDYHKRHQDYVSHADEALVGCEWF</sequence>
<evidence type="ECO:0000313" key="2">
    <source>
        <dbReference type="Proteomes" id="UP000237423"/>
    </source>
</evidence>
<reference evidence="1 2" key="1">
    <citation type="submission" date="2017-11" db="EMBL/GenBank/DDBJ databases">
        <title>Draft Genome Sequence of Methylobacter psychrotolerans Sph1T, an Obligate Methanotroph from Low-Temperature Environments.</title>
        <authorList>
            <person name="Oshkin I.Y."/>
            <person name="Miroshnikov K."/>
            <person name="Belova S.E."/>
            <person name="Korzhenkov A."/>
            <person name="Toshchakov S.V."/>
            <person name="Dedysh S.N."/>
        </authorList>
    </citation>
    <scope>NUCLEOTIDE SEQUENCE [LARGE SCALE GENOMIC DNA]</scope>
    <source>
        <strain evidence="1 2">Sph1</strain>
    </source>
</reference>
<dbReference type="Proteomes" id="UP000237423">
    <property type="component" value="Unassembled WGS sequence"/>
</dbReference>